<evidence type="ECO:0000313" key="8">
    <source>
        <dbReference type="Proteomes" id="UP000662857"/>
    </source>
</evidence>
<keyword evidence="8" id="KW-1185">Reference proteome</keyword>
<dbReference type="InterPro" id="IPR005673">
    <property type="entry name" value="ABC_phos-bd_PstS"/>
</dbReference>
<evidence type="ECO:0000256" key="3">
    <source>
        <dbReference type="ARBA" id="ARBA00022592"/>
    </source>
</evidence>
<evidence type="ECO:0000313" key="7">
    <source>
        <dbReference type="EMBL" id="QSB15141.1"/>
    </source>
</evidence>
<evidence type="ECO:0000256" key="2">
    <source>
        <dbReference type="ARBA" id="ARBA00022448"/>
    </source>
</evidence>
<keyword evidence="3 4" id="KW-0592">Phosphate transport</keyword>
<feature type="signal peptide" evidence="5">
    <location>
        <begin position="1"/>
        <end position="31"/>
    </location>
</feature>
<dbReference type="GO" id="GO:0043190">
    <property type="term" value="C:ATP-binding cassette (ABC) transporter complex"/>
    <property type="evidence" value="ECO:0007669"/>
    <property type="project" value="InterPro"/>
</dbReference>
<gene>
    <name evidence="7" type="primary">pstS</name>
    <name evidence="7" type="ORF">JQS43_01840</name>
</gene>
<dbReference type="PANTHER" id="PTHR42996:SF1">
    <property type="entry name" value="PHOSPHATE-BINDING PROTEIN PSTS"/>
    <property type="match status" value="1"/>
</dbReference>
<feature type="chain" id="PRO_5034161780" description="Phosphate-binding protein" evidence="5">
    <location>
        <begin position="32"/>
        <end position="362"/>
    </location>
</feature>
<keyword evidence="5" id="KW-0732">Signal</keyword>
<dbReference type="GO" id="GO:0035435">
    <property type="term" value="P:phosphate ion transmembrane transport"/>
    <property type="evidence" value="ECO:0007669"/>
    <property type="project" value="InterPro"/>
</dbReference>
<proteinExistence type="inferred from homology"/>
<evidence type="ECO:0000256" key="1">
    <source>
        <dbReference type="ARBA" id="ARBA00008725"/>
    </source>
</evidence>
<dbReference type="PANTHER" id="PTHR42996">
    <property type="entry name" value="PHOSPHATE-BINDING PROTEIN PSTS"/>
    <property type="match status" value="1"/>
</dbReference>
<dbReference type="PROSITE" id="PS51257">
    <property type="entry name" value="PROKAR_LIPOPROTEIN"/>
    <property type="match status" value="1"/>
</dbReference>
<organism evidence="7 8">
    <name type="scientific">Natronosporangium hydrolyticum</name>
    <dbReference type="NCBI Taxonomy" id="2811111"/>
    <lineage>
        <taxon>Bacteria</taxon>
        <taxon>Bacillati</taxon>
        <taxon>Actinomycetota</taxon>
        <taxon>Actinomycetes</taxon>
        <taxon>Micromonosporales</taxon>
        <taxon>Micromonosporaceae</taxon>
        <taxon>Natronosporangium</taxon>
    </lineage>
</organism>
<dbReference type="KEGG" id="nhy:JQS43_01840"/>
<sequence>MTRTARARHMLRVVVVGVLTAALISALTACAPGHGRLEGAGATFPTPLYQDWIHSYAVGVDDDLTIDYQSIGSGGGITQFMEGTVHWGTSERYLRDSDLDEAEQARGCPAIQVPITFGAVVIAFADDQLDGLVLDAAAISGIFRRTITNFQDAQIRQLNPDRELPDREIIPVHRSDGSGTTSVFTTWLTDEDQTWADDLGAGIEVAWPAGTVGGPGNEGVTANIAQNPGGIGYVNQSYAEVLDLPRATVVNADGNPAYPDEETVTAGLAELSIPDDFQFDILGIGGEGYPIVGTVWNFYWECGYAGDTAADLREFWRWAIEHGDEAVVELGYAPLDPELKQRVLAAIDRIGVRDAPTDGGGQ</sequence>
<feature type="domain" description="PBP" evidence="6">
    <location>
        <begin position="31"/>
        <end position="251"/>
    </location>
</feature>
<accession>A0A895YCD5</accession>
<reference evidence="7" key="1">
    <citation type="submission" date="2021-02" db="EMBL/GenBank/DDBJ databases">
        <title>Natrosporangium hydrolyticum gen. nov., sp. nov, a haloalkaliphilic actinobacterium from a soda solonchak soil.</title>
        <authorList>
            <person name="Sorokin D.Y."/>
            <person name="Khijniak T.V."/>
            <person name="Zakharycheva A.P."/>
            <person name="Boueva O.V."/>
            <person name="Ariskina E.V."/>
            <person name="Hahnke R.L."/>
            <person name="Bunk B."/>
            <person name="Sproer C."/>
            <person name="Schumann P."/>
            <person name="Evtushenko L.I."/>
            <person name="Kublanov I.V."/>
        </authorList>
    </citation>
    <scope>NUCLEOTIDE SEQUENCE</scope>
    <source>
        <strain evidence="7">DSM 106523</strain>
    </source>
</reference>
<dbReference type="SUPFAM" id="SSF53850">
    <property type="entry name" value="Periplasmic binding protein-like II"/>
    <property type="match status" value="1"/>
</dbReference>
<dbReference type="AlphaFoldDB" id="A0A895YCD5"/>
<protein>
    <recommendedName>
        <fullName evidence="4">Phosphate-binding protein</fullName>
    </recommendedName>
</protein>
<dbReference type="NCBIfam" id="TIGR00975">
    <property type="entry name" value="3a0107s03"/>
    <property type="match status" value="1"/>
</dbReference>
<dbReference type="Pfam" id="PF12849">
    <property type="entry name" value="PBP_like_2"/>
    <property type="match status" value="1"/>
</dbReference>
<dbReference type="EMBL" id="CP070499">
    <property type="protein sequence ID" value="QSB15141.1"/>
    <property type="molecule type" value="Genomic_DNA"/>
</dbReference>
<evidence type="ECO:0000256" key="5">
    <source>
        <dbReference type="SAM" id="SignalP"/>
    </source>
</evidence>
<dbReference type="CDD" id="cd13565">
    <property type="entry name" value="PBP2_PstS"/>
    <property type="match status" value="1"/>
</dbReference>
<dbReference type="Proteomes" id="UP000662857">
    <property type="component" value="Chromosome"/>
</dbReference>
<name>A0A895YCD5_9ACTN</name>
<evidence type="ECO:0000259" key="6">
    <source>
        <dbReference type="Pfam" id="PF12849"/>
    </source>
</evidence>
<dbReference type="PIRSF" id="PIRSF002756">
    <property type="entry name" value="PstS"/>
    <property type="match status" value="1"/>
</dbReference>
<dbReference type="RefSeq" id="WP_239677314.1">
    <property type="nucleotide sequence ID" value="NZ_CP070499.1"/>
</dbReference>
<dbReference type="InterPro" id="IPR024370">
    <property type="entry name" value="PBP_domain"/>
</dbReference>
<dbReference type="GO" id="GO:0042301">
    <property type="term" value="F:phosphate ion binding"/>
    <property type="evidence" value="ECO:0007669"/>
    <property type="project" value="InterPro"/>
</dbReference>
<evidence type="ECO:0000256" key="4">
    <source>
        <dbReference type="PIRNR" id="PIRNR002756"/>
    </source>
</evidence>
<comment type="similarity">
    <text evidence="1 4">Belongs to the PstS family.</text>
</comment>
<dbReference type="Gene3D" id="3.40.190.10">
    <property type="entry name" value="Periplasmic binding protein-like II"/>
    <property type="match status" value="2"/>
</dbReference>
<dbReference type="InterPro" id="IPR050962">
    <property type="entry name" value="Phosphate-bind_PstS"/>
</dbReference>
<keyword evidence="2 4" id="KW-0813">Transport</keyword>